<dbReference type="SUPFAM" id="SSF52540">
    <property type="entry name" value="P-loop containing nucleoside triphosphate hydrolases"/>
    <property type="match status" value="1"/>
</dbReference>
<dbReference type="InterPro" id="IPR050534">
    <property type="entry name" value="Coronavir_polyprotein_1ab"/>
</dbReference>
<dbReference type="GO" id="GO:0043139">
    <property type="term" value="F:5'-3' DNA helicase activity"/>
    <property type="evidence" value="ECO:0007669"/>
    <property type="project" value="TreeGrafter"/>
</dbReference>
<dbReference type="CDD" id="cd18808">
    <property type="entry name" value="SF1_C_Upf1"/>
    <property type="match status" value="1"/>
</dbReference>
<dbReference type="InterPro" id="IPR047187">
    <property type="entry name" value="SF1_C_Upf1"/>
</dbReference>
<dbReference type="Proteomes" id="UP001432027">
    <property type="component" value="Unassembled WGS sequence"/>
</dbReference>
<dbReference type="EMBL" id="BTSX01000004">
    <property type="protein sequence ID" value="GMS97206.1"/>
    <property type="molecule type" value="Genomic_DNA"/>
</dbReference>
<name>A0AAV5TSB1_9BILA</name>
<evidence type="ECO:0000256" key="4">
    <source>
        <dbReference type="ARBA" id="ARBA00022840"/>
    </source>
</evidence>
<evidence type="ECO:0000313" key="7">
    <source>
        <dbReference type="Proteomes" id="UP001432027"/>
    </source>
</evidence>
<keyword evidence="2" id="KW-0378">Hydrolase</keyword>
<feature type="domain" description="DNA2/NAM7 helicase-like C-terminal" evidence="5">
    <location>
        <begin position="3"/>
        <end position="161"/>
    </location>
</feature>
<dbReference type="Pfam" id="PF13087">
    <property type="entry name" value="AAA_12"/>
    <property type="match status" value="1"/>
</dbReference>
<keyword evidence="7" id="KW-1185">Reference proteome</keyword>
<evidence type="ECO:0000256" key="3">
    <source>
        <dbReference type="ARBA" id="ARBA00022806"/>
    </source>
</evidence>
<feature type="non-terminal residue" evidence="6">
    <location>
        <position position="174"/>
    </location>
</feature>
<accession>A0AAV5TSB1</accession>
<evidence type="ECO:0000256" key="2">
    <source>
        <dbReference type="ARBA" id="ARBA00022801"/>
    </source>
</evidence>
<reference evidence="6" key="1">
    <citation type="submission" date="2023-10" db="EMBL/GenBank/DDBJ databases">
        <title>Genome assembly of Pristionchus species.</title>
        <authorList>
            <person name="Yoshida K."/>
            <person name="Sommer R.J."/>
        </authorList>
    </citation>
    <scope>NUCLEOTIDE SEQUENCE</scope>
    <source>
        <strain evidence="6">RS0144</strain>
    </source>
</reference>
<dbReference type="AlphaFoldDB" id="A0AAV5TSB1"/>
<evidence type="ECO:0000256" key="1">
    <source>
        <dbReference type="ARBA" id="ARBA00022741"/>
    </source>
</evidence>
<proteinExistence type="predicted"/>
<dbReference type="GO" id="GO:0016787">
    <property type="term" value="F:hydrolase activity"/>
    <property type="evidence" value="ECO:0007669"/>
    <property type="project" value="UniProtKB-KW"/>
</dbReference>
<dbReference type="InterPro" id="IPR041679">
    <property type="entry name" value="DNA2/NAM7-like_C"/>
</dbReference>
<sequence>RITLRNSRRMHPGISYISSHLFCNDSLKPAVTAEERMAPVHMSGPDRPLLLVNVNGREKVAPSGSRYNDEETAVARRLALHLQKRTSSILVLAYYKDHVARFKASFPTVEVYTIDSSQGTERDVIILMTTKTMHSSAALIADPRRTNVALTRARRMLLIIGLKPTLQKVDIWTR</sequence>
<keyword evidence="1" id="KW-0547">Nucleotide-binding</keyword>
<evidence type="ECO:0000313" key="6">
    <source>
        <dbReference type="EMBL" id="GMS97206.1"/>
    </source>
</evidence>
<dbReference type="InterPro" id="IPR027417">
    <property type="entry name" value="P-loop_NTPase"/>
</dbReference>
<comment type="caution">
    <text evidence="6">The sequence shown here is derived from an EMBL/GenBank/DDBJ whole genome shotgun (WGS) entry which is preliminary data.</text>
</comment>
<dbReference type="Gene3D" id="3.40.50.300">
    <property type="entry name" value="P-loop containing nucleotide triphosphate hydrolases"/>
    <property type="match status" value="1"/>
</dbReference>
<gene>
    <name evidence="6" type="ORF">PENTCL1PPCAC_19381</name>
</gene>
<dbReference type="GO" id="GO:0005524">
    <property type="term" value="F:ATP binding"/>
    <property type="evidence" value="ECO:0007669"/>
    <property type="project" value="UniProtKB-KW"/>
</dbReference>
<organism evidence="6 7">
    <name type="scientific">Pristionchus entomophagus</name>
    <dbReference type="NCBI Taxonomy" id="358040"/>
    <lineage>
        <taxon>Eukaryota</taxon>
        <taxon>Metazoa</taxon>
        <taxon>Ecdysozoa</taxon>
        <taxon>Nematoda</taxon>
        <taxon>Chromadorea</taxon>
        <taxon>Rhabditida</taxon>
        <taxon>Rhabditina</taxon>
        <taxon>Diplogasteromorpha</taxon>
        <taxon>Diplogasteroidea</taxon>
        <taxon>Neodiplogasteridae</taxon>
        <taxon>Pristionchus</taxon>
    </lineage>
</organism>
<keyword evidence="3" id="KW-0347">Helicase</keyword>
<protein>
    <recommendedName>
        <fullName evidence="5">DNA2/NAM7 helicase-like C-terminal domain-containing protein</fullName>
    </recommendedName>
</protein>
<evidence type="ECO:0000259" key="5">
    <source>
        <dbReference type="Pfam" id="PF13087"/>
    </source>
</evidence>
<keyword evidence="4" id="KW-0067">ATP-binding</keyword>
<dbReference type="PANTHER" id="PTHR43788:SF16">
    <property type="entry name" value="HELICASE WITH ZINC FINGER 2"/>
    <property type="match status" value="1"/>
</dbReference>
<feature type="non-terminal residue" evidence="6">
    <location>
        <position position="1"/>
    </location>
</feature>
<dbReference type="PANTHER" id="PTHR43788">
    <property type="entry name" value="DNA2/NAM7 HELICASE FAMILY MEMBER"/>
    <property type="match status" value="1"/>
</dbReference>